<keyword evidence="9" id="KW-1185">Reference proteome</keyword>
<keyword evidence="6" id="KW-0521">NADP</keyword>
<dbReference type="Gene3D" id="3.40.50.720">
    <property type="entry name" value="NAD(P)-binding Rossmann-like Domain"/>
    <property type="match status" value="1"/>
</dbReference>
<comment type="function">
    <text evidence="6">Catalyzes the reduction of dTDP-6-deoxy-L-lyxo-4-hexulose to yield dTDP-L-rhamnose.</text>
</comment>
<dbReference type="Pfam" id="PF04321">
    <property type="entry name" value="RmlD_sub_bind"/>
    <property type="match status" value="1"/>
</dbReference>
<reference evidence="8 9" key="1">
    <citation type="submission" date="2018-11" db="EMBL/GenBank/DDBJ databases">
        <title>Novel bacteria species description.</title>
        <authorList>
            <person name="Han J.-H."/>
        </authorList>
    </citation>
    <scope>NUCLEOTIDE SEQUENCE [LARGE SCALE GENOMIC DNA]</scope>
    <source>
        <strain evidence="8 9">KCTC23259</strain>
    </source>
</reference>
<dbReference type="PANTHER" id="PTHR10491:SF4">
    <property type="entry name" value="METHIONINE ADENOSYLTRANSFERASE 2 SUBUNIT BETA"/>
    <property type="match status" value="1"/>
</dbReference>
<evidence type="ECO:0000256" key="2">
    <source>
        <dbReference type="ARBA" id="ARBA00010944"/>
    </source>
</evidence>
<dbReference type="PANTHER" id="PTHR10491">
    <property type="entry name" value="DTDP-4-DEHYDRORHAMNOSE REDUCTASE"/>
    <property type="match status" value="1"/>
</dbReference>
<dbReference type="SUPFAM" id="SSF51735">
    <property type="entry name" value="NAD(P)-binding Rossmann-fold domains"/>
    <property type="match status" value="1"/>
</dbReference>
<comment type="caution">
    <text evidence="8">The sequence shown here is derived from an EMBL/GenBank/DDBJ whole genome shotgun (WGS) entry which is preliminary data.</text>
</comment>
<comment type="pathway">
    <text evidence="1 6">Carbohydrate biosynthesis; dTDP-L-rhamnose biosynthesis.</text>
</comment>
<evidence type="ECO:0000256" key="4">
    <source>
        <dbReference type="ARBA" id="ARBA00017099"/>
    </source>
</evidence>
<accession>A0AAE3KSS1</accession>
<evidence type="ECO:0000313" key="8">
    <source>
        <dbReference type="EMBL" id="MCP9762909.1"/>
    </source>
</evidence>
<evidence type="ECO:0000256" key="5">
    <source>
        <dbReference type="ARBA" id="ARBA00048200"/>
    </source>
</evidence>
<dbReference type="AlphaFoldDB" id="A0AAE3KSS1"/>
<dbReference type="GO" id="GO:0019305">
    <property type="term" value="P:dTDP-rhamnose biosynthetic process"/>
    <property type="evidence" value="ECO:0007669"/>
    <property type="project" value="TreeGrafter"/>
</dbReference>
<gene>
    <name evidence="8" type="ORF">EGI31_08060</name>
</gene>
<evidence type="ECO:0000256" key="1">
    <source>
        <dbReference type="ARBA" id="ARBA00004781"/>
    </source>
</evidence>
<organism evidence="8 9">
    <name type="scientific">Lacihabitans soyangensis</name>
    <dbReference type="NCBI Taxonomy" id="869394"/>
    <lineage>
        <taxon>Bacteria</taxon>
        <taxon>Pseudomonadati</taxon>
        <taxon>Bacteroidota</taxon>
        <taxon>Cytophagia</taxon>
        <taxon>Cytophagales</taxon>
        <taxon>Leadbetterellaceae</taxon>
        <taxon>Lacihabitans</taxon>
    </lineage>
</organism>
<evidence type="ECO:0000313" key="9">
    <source>
        <dbReference type="Proteomes" id="UP001204144"/>
    </source>
</evidence>
<name>A0AAE3KSS1_9BACT</name>
<feature type="domain" description="RmlD-like substrate binding" evidence="7">
    <location>
        <begin position="3"/>
        <end position="223"/>
    </location>
</feature>
<dbReference type="InterPro" id="IPR036291">
    <property type="entry name" value="NAD(P)-bd_dom_sf"/>
</dbReference>
<comment type="catalytic activity">
    <reaction evidence="5">
        <text>dTDP-beta-L-rhamnose + NADP(+) = dTDP-4-dehydro-beta-L-rhamnose + NADPH + H(+)</text>
        <dbReference type="Rhea" id="RHEA:21796"/>
        <dbReference type="ChEBI" id="CHEBI:15378"/>
        <dbReference type="ChEBI" id="CHEBI:57510"/>
        <dbReference type="ChEBI" id="CHEBI:57783"/>
        <dbReference type="ChEBI" id="CHEBI:58349"/>
        <dbReference type="ChEBI" id="CHEBI:62830"/>
        <dbReference type="EC" id="1.1.1.133"/>
    </reaction>
</comment>
<evidence type="ECO:0000259" key="7">
    <source>
        <dbReference type="Pfam" id="PF04321"/>
    </source>
</evidence>
<comment type="similarity">
    <text evidence="2 6">Belongs to the dTDP-4-dehydrorhamnose reductase family.</text>
</comment>
<dbReference type="EMBL" id="RJUF01000017">
    <property type="protein sequence ID" value="MCP9762909.1"/>
    <property type="molecule type" value="Genomic_DNA"/>
</dbReference>
<dbReference type="EC" id="1.1.1.133" evidence="3 6"/>
<dbReference type="Proteomes" id="UP001204144">
    <property type="component" value="Unassembled WGS sequence"/>
</dbReference>
<dbReference type="GO" id="GO:0008831">
    <property type="term" value="F:dTDP-4-dehydrorhamnose reductase activity"/>
    <property type="evidence" value="ECO:0007669"/>
    <property type="project" value="UniProtKB-EC"/>
</dbReference>
<proteinExistence type="inferred from homology"/>
<keyword evidence="6" id="KW-0560">Oxidoreductase</keyword>
<sequence>MIRVIVLGSNGMAGHVLVNFLKRFPEKYLVLSVARSKSKVGPDIILNLADFDGLKALIIKWQPDVIINSAGILNLSAENAPAEAILINSFLPHFLVEVTKETKCKIIHVSTDCVFSGKKGGYLENSTKDGIGYYAQTKALGEINNQKDLTIRTSIIGPEIKSDRIGLFDWFMNQKGQIFGYTNAIWSGVTTMQLARIIDYSIEKNLSGLIHAVNNQKISKYDLLLIFKSCFQVDDITIMKKDDYYVDKSLVNSRVDFQYPIPSYLDMVIELKEWVESQKSLYNY</sequence>
<dbReference type="GO" id="GO:0005829">
    <property type="term" value="C:cytosol"/>
    <property type="evidence" value="ECO:0007669"/>
    <property type="project" value="TreeGrafter"/>
</dbReference>
<evidence type="ECO:0000256" key="6">
    <source>
        <dbReference type="RuleBase" id="RU364082"/>
    </source>
</evidence>
<evidence type="ECO:0000256" key="3">
    <source>
        <dbReference type="ARBA" id="ARBA00012929"/>
    </source>
</evidence>
<dbReference type="CDD" id="cd05254">
    <property type="entry name" value="dTDP_HR_like_SDR_e"/>
    <property type="match status" value="1"/>
</dbReference>
<dbReference type="RefSeq" id="WP_255036687.1">
    <property type="nucleotide sequence ID" value="NZ_RJUF01000017.1"/>
</dbReference>
<protein>
    <recommendedName>
        <fullName evidence="4 6">dTDP-4-dehydrorhamnose reductase</fullName>
        <ecNumber evidence="3 6">1.1.1.133</ecNumber>
    </recommendedName>
</protein>
<dbReference type="InterPro" id="IPR029903">
    <property type="entry name" value="RmlD-like-bd"/>
</dbReference>
<dbReference type="InterPro" id="IPR005913">
    <property type="entry name" value="dTDP_dehydrorham_reduct"/>
</dbReference>